<reference evidence="11 12" key="1">
    <citation type="journal article" date="2014" name="PLoS Genet.">
        <title>Phylogenetically driven sequencing of extremely halophilic archaea reveals strategies for static and dynamic osmo-response.</title>
        <authorList>
            <person name="Becker E.A."/>
            <person name="Seitzer P.M."/>
            <person name="Tritt A."/>
            <person name="Larsen D."/>
            <person name="Krusor M."/>
            <person name="Yao A.I."/>
            <person name="Wu D."/>
            <person name="Madern D."/>
            <person name="Eisen J.A."/>
            <person name="Darling A.E."/>
            <person name="Facciotti M.T."/>
        </authorList>
    </citation>
    <scope>NUCLEOTIDE SEQUENCE [LARGE SCALE GENOMIC DNA]</scope>
    <source>
        <strain evidence="11 12">100A6</strain>
    </source>
</reference>
<dbReference type="PATRIC" id="fig|1132509.6.peg.3290"/>
<keyword evidence="7 10" id="KW-0067">ATP-binding</keyword>
<dbReference type="HAMAP" id="MF_00239">
    <property type="entry name" value="Cytidyl_kinase_type2"/>
    <property type="match status" value="1"/>
</dbReference>
<comment type="caution">
    <text evidence="11">The sequence shown here is derived from an EMBL/GenBank/DDBJ whole genome shotgun (WGS) entry which is preliminary data.</text>
</comment>
<dbReference type="AlphaFoldDB" id="M0LT53"/>
<dbReference type="GO" id="GO:0036430">
    <property type="term" value="F:CMP kinase activity"/>
    <property type="evidence" value="ECO:0007669"/>
    <property type="project" value="RHEA"/>
</dbReference>
<organism evidence="11 12">
    <name type="scientific">Halococcus hamelinensis 100A6</name>
    <dbReference type="NCBI Taxonomy" id="1132509"/>
    <lineage>
        <taxon>Archaea</taxon>
        <taxon>Methanobacteriati</taxon>
        <taxon>Methanobacteriota</taxon>
        <taxon>Stenosarchaea group</taxon>
        <taxon>Halobacteria</taxon>
        <taxon>Halobacteriales</taxon>
        <taxon>Halococcaceae</taxon>
        <taxon>Halococcus</taxon>
    </lineage>
</organism>
<dbReference type="eggNOG" id="arCOG01037">
    <property type="taxonomic scope" value="Archaea"/>
</dbReference>
<comment type="similarity">
    <text evidence="2 10">Belongs to the cytidylate kinase family. Type 2 subfamily.</text>
</comment>
<dbReference type="InterPro" id="IPR027417">
    <property type="entry name" value="P-loop_NTPase"/>
</dbReference>
<dbReference type="GO" id="GO:0036431">
    <property type="term" value="F:dCMP kinase activity"/>
    <property type="evidence" value="ECO:0007669"/>
    <property type="project" value="InterPro"/>
</dbReference>
<evidence type="ECO:0000313" key="11">
    <source>
        <dbReference type="EMBL" id="EMA36742.1"/>
    </source>
</evidence>
<comment type="catalytic activity">
    <reaction evidence="9 10">
        <text>CMP + ATP = CDP + ADP</text>
        <dbReference type="Rhea" id="RHEA:11600"/>
        <dbReference type="ChEBI" id="CHEBI:30616"/>
        <dbReference type="ChEBI" id="CHEBI:58069"/>
        <dbReference type="ChEBI" id="CHEBI:60377"/>
        <dbReference type="ChEBI" id="CHEBI:456216"/>
        <dbReference type="EC" id="2.7.4.25"/>
    </reaction>
</comment>
<dbReference type="EMBL" id="AOMB01000040">
    <property type="protein sequence ID" value="EMA36742.1"/>
    <property type="molecule type" value="Genomic_DNA"/>
</dbReference>
<keyword evidence="3 10" id="KW-0963">Cytoplasm</keyword>
<proteinExistence type="inferred from homology"/>
<evidence type="ECO:0000256" key="3">
    <source>
        <dbReference type="ARBA" id="ARBA00022490"/>
    </source>
</evidence>
<dbReference type="Gene3D" id="3.40.50.300">
    <property type="entry name" value="P-loop containing nucleotide triphosphate hydrolases"/>
    <property type="match status" value="1"/>
</dbReference>
<evidence type="ECO:0000256" key="9">
    <source>
        <dbReference type="ARBA" id="ARBA00048478"/>
    </source>
</evidence>
<dbReference type="GO" id="GO:0006220">
    <property type="term" value="P:pyrimidine nucleotide metabolic process"/>
    <property type="evidence" value="ECO:0007669"/>
    <property type="project" value="UniProtKB-UniRule"/>
</dbReference>
<evidence type="ECO:0000256" key="6">
    <source>
        <dbReference type="ARBA" id="ARBA00022777"/>
    </source>
</evidence>
<evidence type="ECO:0000313" key="12">
    <source>
        <dbReference type="Proteomes" id="UP000011566"/>
    </source>
</evidence>
<protein>
    <recommendedName>
        <fullName evidence="10">Cytidylate kinase</fullName>
        <shortName evidence="10">CK</shortName>
        <ecNumber evidence="10">2.7.4.25</ecNumber>
    </recommendedName>
    <alternativeName>
        <fullName evidence="10">Cytidine monophosphate kinase</fullName>
        <shortName evidence="10">CMP kinase</shortName>
    </alternativeName>
</protein>
<dbReference type="GO" id="GO:0005737">
    <property type="term" value="C:cytoplasm"/>
    <property type="evidence" value="ECO:0007669"/>
    <property type="project" value="UniProtKB-SubCell"/>
</dbReference>
<dbReference type="Pfam" id="PF13189">
    <property type="entry name" value="Cytidylate_kin2"/>
    <property type="match status" value="1"/>
</dbReference>
<keyword evidence="4 10" id="KW-0808">Transferase</keyword>
<sequence length="194" mass="21391">MVFMFVTISGPAGGGKSTTAAALAETLGYDHVSGGDIFREVAAERGLTALELNRQAEEDDAIDRALDRRQRAVAEARDDVVLESRLAGWMAGDFADLKIWLDAPLDVRAARIADREDKSLDVAREETHARAESEARRYREYYGIEFTDRSIYDLVVSTARWSPEGVLRVLEEACAAYDPTVDEGGVEIDAAYDL</sequence>
<dbReference type="InterPro" id="IPR011892">
    <property type="entry name" value="Cyt_kin_arch"/>
</dbReference>
<dbReference type="InterPro" id="IPR011994">
    <property type="entry name" value="Cytidylate_kinase_dom"/>
</dbReference>
<dbReference type="CDD" id="cd02020">
    <property type="entry name" value="CMPK"/>
    <property type="match status" value="1"/>
</dbReference>
<dbReference type="NCBIfam" id="TIGR02173">
    <property type="entry name" value="cyt_kin_arch"/>
    <property type="match status" value="1"/>
</dbReference>
<keyword evidence="12" id="KW-1185">Reference proteome</keyword>
<dbReference type="SUPFAM" id="SSF52540">
    <property type="entry name" value="P-loop containing nucleoside triphosphate hydrolases"/>
    <property type="match status" value="1"/>
</dbReference>
<gene>
    <name evidence="10" type="primary">cmk</name>
    <name evidence="11" type="ORF">C447_14084</name>
</gene>
<evidence type="ECO:0000256" key="7">
    <source>
        <dbReference type="ARBA" id="ARBA00022840"/>
    </source>
</evidence>
<dbReference type="GO" id="GO:0005524">
    <property type="term" value="F:ATP binding"/>
    <property type="evidence" value="ECO:0007669"/>
    <property type="project" value="UniProtKB-UniRule"/>
</dbReference>
<name>M0LT53_9EURY</name>
<evidence type="ECO:0000256" key="1">
    <source>
        <dbReference type="ARBA" id="ARBA00004496"/>
    </source>
</evidence>
<dbReference type="Proteomes" id="UP000011566">
    <property type="component" value="Unassembled WGS sequence"/>
</dbReference>
<evidence type="ECO:0000256" key="10">
    <source>
        <dbReference type="HAMAP-Rule" id="MF_00239"/>
    </source>
</evidence>
<comment type="catalytic activity">
    <reaction evidence="8 10">
        <text>dCMP + ATP = dCDP + ADP</text>
        <dbReference type="Rhea" id="RHEA:25094"/>
        <dbReference type="ChEBI" id="CHEBI:30616"/>
        <dbReference type="ChEBI" id="CHEBI:57566"/>
        <dbReference type="ChEBI" id="CHEBI:58593"/>
        <dbReference type="ChEBI" id="CHEBI:456216"/>
        <dbReference type="EC" id="2.7.4.25"/>
    </reaction>
</comment>
<dbReference type="EC" id="2.7.4.25" evidence="10"/>
<evidence type="ECO:0000256" key="4">
    <source>
        <dbReference type="ARBA" id="ARBA00022679"/>
    </source>
</evidence>
<feature type="binding site" evidence="10">
    <location>
        <begin position="10"/>
        <end position="18"/>
    </location>
    <ligand>
        <name>ATP</name>
        <dbReference type="ChEBI" id="CHEBI:30616"/>
    </ligand>
</feature>
<accession>M0LT53</accession>
<evidence type="ECO:0000256" key="5">
    <source>
        <dbReference type="ARBA" id="ARBA00022741"/>
    </source>
</evidence>
<evidence type="ECO:0000256" key="2">
    <source>
        <dbReference type="ARBA" id="ARBA00011005"/>
    </source>
</evidence>
<keyword evidence="5 10" id="KW-0547">Nucleotide-binding</keyword>
<comment type="subcellular location">
    <subcellularLocation>
        <location evidence="1 10">Cytoplasm</location>
    </subcellularLocation>
</comment>
<keyword evidence="6 10" id="KW-0418">Kinase</keyword>
<evidence type="ECO:0000256" key="8">
    <source>
        <dbReference type="ARBA" id="ARBA00047615"/>
    </source>
</evidence>